<comment type="caution">
    <text evidence="3">The sequence shown here is derived from an EMBL/GenBank/DDBJ whole genome shotgun (WGS) entry which is preliminary data.</text>
</comment>
<evidence type="ECO:0000313" key="4">
    <source>
        <dbReference type="Proteomes" id="UP000309174"/>
    </source>
</evidence>
<feature type="compositionally biased region" description="Pro residues" evidence="1">
    <location>
        <begin position="267"/>
        <end position="282"/>
    </location>
</feature>
<keyword evidence="2" id="KW-0472">Membrane</keyword>
<organism evidence="3 4">
    <name type="scientific">Actinomadura soli</name>
    <dbReference type="NCBI Taxonomy" id="2508997"/>
    <lineage>
        <taxon>Bacteria</taxon>
        <taxon>Bacillati</taxon>
        <taxon>Actinomycetota</taxon>
        <taxon>Actinomycetes</taxon>
        <taxon>Streptosporangiales</taxon>
        <taxon>Thermomonosporaceae</taxon>
        <taxon>Actinomadura</taxon>
    </lineage>
</organism>
<feature type="region of interest" description="Disordered" evidence="1">
    <location>
        <begin position="266"/>
        <end position="311"/>
    </location>
</feature>
<feature type="transmembrane region" description="Helical" evidence="2">
    <location>
        <begin position="39"/>
        <end position="60"/>
    </location>
</feature>
<feature type="compositionally biased region" description="Basic and acidic residues" evidence="1">
    <location>
        <begin position="293"/>
        <end position="303"/>
    </location>
</feature>
<sequence length="311" mass="33566">MTTTPPPAGHPRRPQREHRAAAPSINHPARRPTRLDFDALRVILAGVSLVGIAFVLFAIISPSASGLEPRDDAEIDLPAWQGALVAAGVVAFAGLIAFGILLASRADRATADRARQSLQQAEHELAAADQLALPALWEVTQKRLDYYHQIATSQARTSFRNAQAAMVIGFVLLAVFATMAATADSTAAAAVTGALGAVAAALAGFISRTFVRSQDTSASHLRSYFDQPLEFSRYLAAERLLNSVQQLNEEQRAAILADLLRTVIAPTAPPRPVPRPPRPPSPSTCRPARPPRPAREVPDDVVRRVRRRSRR</sequence>
<feature type="transmembrane region" description="Helical" evidence="2">
    <location>
        <begin position="187"/>
        <end position="206"/>
    </location>
</feature>
<evidence type="ECO:0000256" key="1">
    <source>
        <dbReference type="SAM" id="MobiDB-lite"/>
    </source>
</evidence>
<dbReference type="RefSeq" id="WP_138644947.1">
    <property type="nucleotide sequence ID" value="NZ_VCKW01000041.1"/>
</dbReference>
<dbReference type="EMBL" id="VCKW01000041">
    <property type="protein sequence ID" value="TMR03396.1"/>
    <property type="molecule type" value="Genomic_DNA"/>
</dbReference>
<name>A0A5C4JFA3_9ACTN</name>
<dbReference type="OrthoDB" id="4234190at2"/>
<keyword evidence="2" id="KW-1133">Transmembrane helix</keyword>
<dbReference type="Proteomes" id="UP000309174">
    <property type="component" value="Unassembled WGS sequence"/>
</dbReference>
<accession>A0A5C4JFA3</accession>
<evidence type="ECO:0000256" key="2">
    <source>
        <dbReference type="SAM" id="Phobius"/>
    </source>
</evidence>
<gene>
    <name evidence="3" type="ORF">ETD83_10850</name>
</gene>
<keyword evidence="2" id="KW-0812">Transmembrane</keyword>
<evidence type="ECO:0000313" key="3">
    <source>
        <dbReference type="EMBL" id="TMR03396.1"/>
    </source>
</evidence>
<feature type="transmembrane region" description="Helical" evidence="2">
    <location>
        <begin position="164"/>
        <end position="181"/>
    </location>
</feature>
<dbReference type="AlphaFoldDB" id="A0A5C4JFA3"/>
<feature type="transmembrane region" description="Helical" evidence="2">
    <location>
        <begin position="80"/>
        <end position="103"/>
    </location>
</feature>
<reference evidence="3 4" key="1">
    <citation type="submission" date="2019-05" db="EMBL/GenBank/DDBJ databases">
        <title>Draft genome sequence of Actinomadura sp. 14C53.</title>
        <authorList>
            <person name="Saricaoglu S."/>
            <person name="Isik K."/>
        </authorList>
    </citation>
    <scope>NUCLEOTIDE SEQUENCE [LARGE SCALE GENOMIC DNA]</scope>
    <source>
        <strain evidence="3 4">14C53</strain>
    </source>
</reference>
<feature type="region of interest" description="Disordered" evidence="1">
    <location>
        <begin position="1"/>
        <end position="29"/>
    </location>
</feature>
<keyword evidence="4" id="KW-1185">Reference proteome</keyword>
<proteinExistence type="predicted"/>
<protein>
    <submittedName>
        <fullName evidence="3">Uncharacterized protein</fullName>
    </submittedName>
</protein>